<protein>
    <submittedName>
        <fullName evidence="2">Uncharacterized protein</fullName>
    </submittedName>
</protein>
<evidence type="ECO:0000256" key="1">
    <source>
        <dbReference type="SAM" id="Phobius"/>
    </source>
</evidence>
<accession>A0A0H4T8P7</accession>
<evidence type="ECO:0000313" key="2">
    <source>
        <dbReference type="EMBL" id="AKQ03135.1"/>
    </source>
</evidence>
<feature type="transmembrane region" description="Helical" evidence="1">
    <location>
        <begin position="25"/>
        <end position="50"/>
    </location>
</feature>
<feature type="transmembrane region" description="Helical" evidence="1">
    <location>
        <begin position="96"/>
        <end position="129"/>
    </location>
</feature>
<proteinExistence type="predicted"/>
<sequence>MSAPPPPPGVYPPGYYQAPRPSRPIGVAILAILVVLGGVLFLLSGIAILLFSAAFALGGLGIFGLAGSILGGIVLIFGIIWIAVGLGLWNLRGWAWWLAVIVMVLTILGGISAPAVIVVPLIILIYLVLVRNHFR</sequence>
<keyword evidence="1" id="KW-1133">Transmembrane helix</keyword>
<organism evidence="2">
    <name type="scientific">uncultured euryarchaeote Rifle_16ft_4_minimus_37884</name>
    <dbReference type="NCBI Taxonomy" id="1665196"/>
    <lineage>
        <taxon>Archaea</taxon>
        <taxon>Methanobacteriati</taxon>
        <taxon>Methanobacteriota</taxon>
        <taxon>environmental samples</taxon>
    </lineage>
</organism>
<feature type="transmembrane region" description="Helical" evidence="1">
    <location>
        <begin position="62"/>
        <end position="84"/>
    </location>
</feature>
<dbReference type="AlphaFoldDB" id="A0A0H4T8P7"/>
<keyword evidence="1" id="KW-0472">Membrane</keyword>
<dbReference type="EMBL" id="KT007008">
    <property type="protein sequence ID" value="AKQ03135.1"/>
    <property type="molecule type" value="Genomic_DNA"/>
</dbReference>
<keyword evidence="1" id="KW-0812">Transmembrane</keyword>
<reference evidence="2" key="1">
    <citation type="journal article" date="2015" name="ISME J.">
        <title>Aquifer environment selects for microbial species cohorts in sediment and groundwater.</title>
        <authorList>
            <person name="Hug L.A."/>
            <person name="Thomas B.C."/>
            <person name="Brown C.T."/>
            <person name="Frischkorn K.R."/>
            <person name="Williams K.H."/>
            <person name="Tringe S.G."/>
            <person name="Banfield J.F."/>
        </authorList>
    </citation>
    <scope>NUCLEOTIDE SEQUENCE</scope>
</reference>
<name>A0A0H4T8P7_9EURY</name>